<reference evidence="3" key="1">
    <citation type="submission" date="2023-07" db="EMBL/GenBank/DDBJ databases">
        <title>A chromosome-level genome assembly of Lolium multiflorum.</title>
        <authorList>
            <person name="Chen Y."/>
            <person name="Copetti D."/>
            <person name="Kolliker R."/>
            <person name="Studer B."/>
        </authorList>
    </citation>
    <scope>NUCLEOTIDE SEQUENCE</scope>
    <source>
        <strain evidence="3">02402/16</strain>
        <tissue evidence="3">Leaf</tissue>
    </source>
</reference>
<evidence type="ECO:0000313" key="4">
    <source>
        <dbReference type="Proteomes" id="UP001231189"/>
    </source>
</evidence>
<evidence type="ECO:0000313" key="3">
    <source>
        <dbReference type="EMBL" id="KAK1668927.1"/>
    </source>
</evidence>
<dbReference type="EMBL" id="JAUUTY010000003">
    <property type="protein sequence ID" value="KAK1668927.1"/>
    <property type="molecule type" value="Genomic_DNA"/>
</dbReference>
<dbReference type="PROSITE" id="PS50181">
    <property type="entry name" value="FBOX"/>
    <property type="match status" value="1"/>
</dbReference>
<name>A0AAD8T384_LOLMU</name>
<dbReference type="SUPFAM" id="SSF81383">
    <property type="entry name" value="F-box domain"/>
    <property type="match status" value="1"/>
</dbReference>
<feature type="compositionally biased region" description="Acidic residues" evidence="1">
    <location>
        <begin position="223"/>
        <end position="237"/>
    </location>
</feature>
<evidence type="ECO:0000256" key="1">
    <source>
        <dbReference type="SAM" id="MobiDB-lite"/>
    </source>
</evidence>
<keyword evidence="4" id="KW-1185">Reference proteome</keyword>
<protein>
    <recommendedName>
        <fullName evidence="2">F-box domain-containing protein</fullName>
    </recommendedName>
</protein>
<dbReference type="PANTHER" id="PTHR34591:SF53">
    <property type="entry name" value="F-BOX DOMAIN-CONTAINING PROTEIN"/>
    <property type="match status" value="1"/>
</dbReference>
<dbReference type="InterPro" id="IPR036047">
    <property type="entry name" value="F-box-like_dom_sf"/>
</dbReference>
<dbReference type="PANTHER" id="PTHR34591">
    <property type="entry name" value="OS03G0653100 PROTEIN-RELATED"/>
    <property type="match status" value="1"/>
</dbReference>
<feature type="domain" description="F-box" evidence="2">
    <location>
        <begin position="6"/>
        <end position="56"/>
    </location>
</feature>
<dbReference type="SMART" id="SM00256">
    <property type="entry name" value="FBOX"/>
    <property type="match status" value="1"/>
</dbReference>
<evidence type="ECO:0000259" key="2">
    <source>
        <dbReference type="PROSITE" id="PS50181"/>
    </source>
</evidence>
<gene>
    <name evidence="3" type="ORF">QYE76_057086</name>
</gene>
<organism evidence="3 4">
    <name type="scientific">Lolium multiflorum</name>
    <name type="common">Italian ryegrass</name>
    <name type="synonym">Lolium perenne subsp. multiflorum</name>
    <dbReference type="NCBI Taxonomy" id="4521"/>
    <lineage>
        <taxon>Eukaryota</taxon>
        <taxon>Viridiplantae</taxon>
        <taxon>Streptophyta</taxon>
        <taxon>Embryophyta</taxon>
        <taxon>Tracheophyta</taxon>
        <taxon>Spermatophyta</taxon>
        <taxon>Magnoliopsida</taxon>
        <taxon>Liliopsida</taxon>
        <taxon>Poales</taxon>
        <taxon>Poaceae</taxon>
        <taxon>BOP clade</taxon>
        <taxon>Pooideae</taxon>
        <taxon>Poodae</taxon>
        <taxon>Poeae</taxon>
        <taxon>Poeae Chloroplast Group 2 (Poeae type)</taxon>
        <taxon>Loliodinae</taxon>
        <taxon>Loliinae</taxon>
        <taxon>Lolium</taxon>
    </lineage>
</organism>
<proteinExistence type="predicted"/>
<dbReference type="Gene3D" id="1.20.1280.50">
    <property type="match status" value="1"/>
</dbReference>
<feature type="compositionally biased region" description="Low complexity" evidence="1">
    <location>
        <begin position="546"/>
        <end position="556"/>
    </location>
</feature>
<dbReference type="Pfam" id="PF00646">
    <property type="entry name" value="F-box"/>
    <property type="match status" value="1"/>
</dbReference>
<feature type="region of interest" description="Disordered" evidence="1">
    <location>
        <begin position="221"/>
        <end position="247"/>
    </location>
</feature>
<dbReference type="AlphaFoldDB" id="A0AAD8T384"/>
<sequence>MDMEANHGDDRLPHDVLLEILRRLPLRALVQSRRVCRSWRATIDDSTLLLTHFRRLFPRRAFPGVFTSNDESTEESSFFAPALSSRPSKARRDADGDEHGFRYPLFDHGWAAVKDHCNGLLLLCDEKDDNKYYCVCNPATVRCARLPSPPMSKRLHGGFWEGVFLAFDPAVSRHHEVFLFPQTMTQLRPRSEVVEQVQQPRMKIPMKPLNLWRLFNEVQPSISDDEDDDDNEEEEEIEQPKQPQDQLHANEPAGEELKDEVLTILVFSSVTHKWESREFAPGSCNSEHLYDFFIDPSTQIWKSAEYWRGSLYVHCHKNILMILRNSHETYDMVQLPGIPLEEEERTGIDDLPTRSILGSYEMGILYVALDRFQLQVWALNEPVDGQLGWMLTHETNLSPYVHSMNESLLPTQLMVPWKALKSKKCTLSLFEPLSDTEQSYLKFFEDRYYGPMGRKTRTKAKNDPKYSWDSDEDNFLGLDERIFHLEQPWYRSGGLAPASDVRAGLRPSPRDQGQPQLGSLPLSCCPSLLAGGFRPQHILARPVGHSSTSTASPSTSEMAEGTPVTYEDLTEELKKKYDEVKAILGRPHRLFPEDPLTRH</sequence>
<dbReference type="InterPro" id="IPR001810">
    <property type="entry name" value="F-box_dom"/>
</dbReference>
<feature type="region of interest" description="Disordered" evidence="1">
    <location>
        <begin position="543"/>
        <end position="564"/>
    </location>
</feature>
<dbReference type="Proteomes" id="UP001231189">
    <property type="component" value="Unassembled WGS sequence"/>
</dbReference>
<comment type="caution">
    <text evidence="3">The sequence shown here is derived from an EMBL/GenBank/DDBJ whole genome shotgun (WGS) entry which is preliminary data.</text>
</comment>
<accession>A0AAD8T384</accession>